<dbReference type="PANTHER" id="PTHR45721:SF12">
    <property type="entry name" value="INTERMEDIATE FILAMENT PROTEIN IFA-1"/>
    <property type="match status" value="1"/>
</dbReference>
<feature type="domain" description="IF rod" evidence="3">
    <location>
        <begin position="1"/>
        <end position="74"/>
    </location>
</feature>
<dbReference type="GO" id="GO:0005652">
    <property type="term" value="C:nuclear lamina"/>
    <property type="evidence" value="ECO:0007669"/>
    <property type="project" value="TreeGrafter"/>
</dbReference>
<evidence type="ECO:0000256" key="2">
    <source>
        <dbReference type="ARBA" id="ARBA00023054"/>
    </source>
</evidence>
<keyword evidence="2" id="KW-0175">Coiled coil</keyword>
<accession>A0A0R3TDQ5</accession>
<dbReference type="GO" id="GO:0006998">
    <property type="term" value="P:nuclear envelope organization"/>
    <property type="evidence" value="ECO:0007669"/>
    <property type="project" value="TreeGrafter"/>
</dbReference>
<dbReference type="OrthoDB" id="2441647at2759"/>
<dbReference type="AlphaFoldDB" id="A0A0R3TDQ5"/>
<evidence type="ECO:0000259" key="3">
    <source>
        <dbReference type="PROSITE" id="PS51842"/>
    </source>
</evidence>
<name>A0A0R3TDQ5_RODNA</name>
<dbReference type="WBParaSite" id="HNAJ_0000519401-mRNA-1">
    <property type="protein sequence ID" value="HNAJ_0000519401-mRNA-1"/>
    <property type="gene ID" value="HNAJ_0000519401"/>
</dbReference>
<evidence type="ECO:0000313" key="5">
    <source>
        <dbReference type="Proteomes" id="UP000278807"/>
    </source>
</evidence>
<evidence type="ECO:0000256" key="1">
    <source>
        <dbReference type="ARBA" id="ARBA00022754"/>
    </source>
</evidence>
<keyword evidence="5" id="KW-1185">Reference proteome</keyword>
<dbReference type="PROSITE" id="PS51842">
    <property type="entry name" value="IF_ROD_2"/>
    <property type="match status" value="1"/>
</dbReference>
<keyword evidence="1" id="KW-0403">Intermediate filament</keyword>
<proteinExistence type="predicted"/>
<dbReference type="PANTHER" id="PTHR45721">
    <property type="entry name" value="LAMIN DM0-RELATED"/>
    <property type="match status" value="1"/>
</dbReference>
<dbReference type="EMBL" id="UZAE01004199">
    <property type="protein sequence ID" value="VDO01052.1"/>
    <property type="molecule type" value="Genomic_DNA"/>
</dbReference>
<dbReference type="GO" id="GO:0051664">
    <property type="term" value="P:nuclear pore localization"/>
    <property type="evidence" value="ECO:0007669"/>
    <property type="project" value="TreeGrafter"/>
</dbReference>
<evidence type="ECO:0000313" key="4">
    <source>
        <dbReference type="EMBL" id="VDO01052.1"/>
    </source>
</evidence>
<reference evidence="6" key="1">
    <citation type="submission" date="2017-02" db="UniProtKB">
        <authorList>
            <consortium name="WormBaseParasite"/>
        </authorList>
    </citation>
    <scope>IDENTIFICATION</scope>
</reference>
<dbReference type="Proteomes" id="UP000278807">
    <property type="component" value="Unassembled WGS sequence"/>
</dbReference>
<dbReference type="GO" id="GO:0007097">
    <property type="term" value="P:nuclear migration"/>
    <property type="evidence" value="ECO:0007669"/>
    <property type="project" value="TreeGrafter"/>
</dbReference>
<organism evidence="6">
    <name type="scientific">Rodentolepis nana</name>
    <name type="common">Dwarf tapeworm</name>
    <name type="synonym">Hymenolepis nana</name>
    <dbReference type="NCBI Taxonomy" id="102285"/>
    <lineage>
        <taxon>Eukaryota</taxon>
        <taxon>Metazoa</taxon>
        <taxon>Spiralia</taxon>
        <taxon>Lophotrochozoa</taxon>
        <taxon>Platyhelminthes</taxon>
        <taxon>Cestoda</taxon>
        <taxon>Eucestoda</taxon>
        <taxon>Cyclophyllidea</taxon>
        <taxon>Hymenolepididae</taxon>
        <taxon>Rodentolepis</taxon>
    </lineage>
</organism>
<dbReference type="GO" id="GO:0005882">
    <property type="term" value="C:intermediate filament"/>
    <property type="evidence" value="ECO:0007669"/>
    <property type="project" value="UniProtKB-KW"/>
</dbReference>
<dbReference type="GO" id="GO:0005200">
    <property type="term" value="F:structural constituent of cytoskeleton"/>
    <property type="evidence" value="ECO:0007669"/>
    <property type="project" value="TreeGrafter"/>
</dbReference>
<protein>
    <submittedName>
        <fullName evidence="6">IF rod domain-containing protein</fullName>
    </submittedName>
</protein>
<reference evidence="4 5" key="2">
    <citation type="submission" date="2018-11" db="EMBL/GenBank/DDBJ databases">
        <authorList>
            <consortium name="Pathogen Informatics"/>
        </authorList>
    </citation>
    <scope>NUCLEOTIDE SEQUENCE [LARGE SCALE GENOMIC DNA]</scope>
</reference>
<dbReference type="GO" id="GO:0031507">
    <property type="term" value="P:heterochromatin formation"/>
    <property type="evidence" value="ECO:0007669"/>
    <property type="project" value="TreeGrafter"/>
</dbReference>
<sequence>MQTLREEIDFMRRAHQEEIREMHRTLEEVGRGFDQEMWQNELSHAVHDIQDRYDDQLEKIKGEMEDMYNARSRI</sequence>
<dbReference type="InterPro" id="IPR039008">
    <property type="entry name" value="IF_rod_dom"/>
</dbReference>
<dbReference type="STRING" id="102285.A0A0R3TDQ5"/>
<dbReference type="Pfam" id="PF00038">
    <property type="entry name" value="Filament"/>
    <property type="match status" value="1"/>
</dbReference>
<dbReference type="GO" id="GO:0090435">
    <property type="term" value="P:protein localization to nuclear envelope"/>
    <property type="evidence" value="ECO:0007669"/>
    <property type="project" value="TreeGrafter"/>
</dbReference>
<evidence type="ECO:0000313" key="6">
    <source>
        <dbReference type="WBParaSite" id="HNAJ_0000519401-mRNA-1"/>
    </source>
</evidence>
<gene>
    <name evidence="4" type="ORF">HNAJ_LOCUS5192</name>
</gene>